<accession>A0ABW9P4M9</accession>
<keyword evidence="5" id="KW-0663">Pyridoxal phosphate</keyword>
<dbReference type="InterPro" id="IPR015424">
    <property type="entry name" value="PyrdxlP-dep_Trfase"/>
</dbReference>
<evidence type="ECO:0000313" key="11">
    <source>
        <dbReference type="Proteomes" id="UP000436655"/>
    </source>
</evidence>
<feature type="domain" description="Aminotransferase class V" evidence="9">
    <location>
        <begin position="4"/>
        <end position="369"/>
    </location>
</feature>
<dbReference type="InterPro" id="IPR015422">
    <property type="entry name" value="PyrdxlP-dep_Trfase_small"/>
</dbReference>
<organism evidence="10 11">
    <name type="scientific">Companilactobacillus mishanensis</name>
    <dbReference type="NCBI Taxonomy" id="2486008"/>
    <lineage>
        <taxon>Bacteria</taxon>
        <taxon>Bacillati</taxon>
        <taxon>Bacillota</taxon>
        <taxon>Bacilli</taxon>
        <taxon>Lactobacillales</taxon>
        <taxon>Lactobacillaceae</taxon>
        <taxon>Companilactobacillus</taxon>
    </lineage>
</organism>
<evidence type="ECO:0000256" key="7">
    <source>
        <dbReference type="ARBA" id="ARBA00023014"/>
    </source>
</evidence>
<dbReference type="InterPro" id="IPR015421">
    <property type="entry name" value="PyrdxlP-dep_Trfase_major"/>
</dbReference>
<gene>
    <name evidence="10" type="ORF">FHL03_01045</name>
</gene>
<proteinExistence type="inferred from homology"/>
<evidence type="ECO:0000256" key="8">
    <source>
        <dbReference type="ARBA" id="ARBA00050776"/>
    </source>
</evidence>
<reference evidence="10 11" key="1">
    <citation type="journal article" date="2019" name="Syst. Appl. Microbiol.">
        <title>Polyphasic characterization of two novel Lactobacillus spp. isolated from blown salami packages: Description of Lactobacillus halodurans sp. nov. and Lactobacillus salsicarnum sp. nov.</title>
        <authorList>
            <person name="Schuster J.A."/>
            <person name="Klingl A."/>
            <person name="Vogel R.F."/>
            <person name="Ehrmann M.A."/>
        </authorList>
    </citation>
    <scope>NUCLEOTIDE SEQUENCE [LARGE SCALE GENOMIC DNA]</scope>
    <source>
        <strain evidence="10 11">TMW 1.2098</strain>
    </source>
</reference>
<keyword evidence="7" id="KW-0411">Iron-sulfur</keyword>
<comment type="catalytic activity">
    <reaction evidence="8">
        <text>(sulfur carrier)-H + L-cysteine = (sulfur carrier)-SH + L-alanine</text>
        <dbReference type="Rhea" id="RHEA:43892"/>
        <dbReference type="Rhea" id="RHEA-COMP:14737"/>
        <dbReference type="Rhea" id="RHEA-COMP:14739"/>
        <dbReference type="ChEBI" id="CHEBI:29917"/>
        <dbReference type="ChEBI" id="CHEBI:35235"/>
        <dbReference type="ChEBI" id="CHEBI:57972"/>
        <dbReference type="ChEBI" id="CHEBI:64428"/>
        <dbReference type="EC" id="2.8.1.7"/>
    </reaction>
</comment>
<dbReference type="Proteomes" id="UP000436655">
    <property type="component" value="Unassembled WGS sequence"/>
</dbReference>
<evidence type="ECO:0000259" key="9">
    <source>
        <dbReference type="Pfam" id="PF00266"/>
    </source>
</evidence>
<keyword evidence="4" id="KW-0479">Metal-binding</keyword>
<keyword evidence="11" id="KW-1185">Reference proteome</keyword>
<comment type="cofactor">
    <cofactor evidence="1">
        <name>pyridoxal 5'-phosphate</name>
        <dbReference type="ChEBI" id="CHEBI:597326"/>
    </cofactor>
</comment>
<dbReference type="Gene3D" id="3.90.1150.10">
    <property type="entry name" value="Aspartate Aminotransferase, domain 1"/>
    <property type="match status" value="1"/>
</dbReference>
<dbReference type="Gene3D" id="1.10.260.50">
    <property type="match status" value="1"/>
</dbReference>
<dbReference type="PANTHER" id="PTHR11601">
    <property type="entry name" value="CYSTEINE DESULFURYLASE FAMILY MEMBER"/>
    <property type="match status" value="1"/>
</dbReference>
<dbReference type="Pfam" id="PF00266">
    <property type="entry name" value="Aminotran_5"/>
    <property type="match status" value="1"/>
</dbReference>
<evidence type="ECO:0000256" key="4">
    <source>
        <dbReference type="ARBA" id="ARBA00022723"/>
    </source>
</evidence>
<dbReference type="InterPro" id="IPR016454">
    <property type="entry name" value="Cysteine_dSase"/>
</dbReference>
<dbReference type="EMBL" id="VDFN01000001">
    <property type="protein sequence ID" value="MQS44064.1"/>
    <property type="molecule type" value="Genomic_DNA"/>
</dbReference>
<evidence type="ECO:0000256" key="6">
    <source>
        <dbReference type="ARBA" id="ARBA00023004"/>
    </source>
</evidence>
<comment type="caution">
    <text evidence="10">The sequence shown here is derived from an EMBL/GenBank/DDBJ whole genome shotgun (WGS) entry which is preliminary data.</text>
</comment>
<name>A0ABW9P4M9_9LACO</name>
<evidence type="ECO:0000256" key="3">
    <source>
        <dbReference type="ARBA" id="ARBA00022679"/>
    </source>
</evidence>
<keyword evidence="6" id="KW-0408">Iron</keyword>
<dbReference type="InterPro" id="IPR000192">
    <property type="entry name" value="Aminotrans_V_dom"/>
</dbReference>
<comment type="similarity">
    <text evidence="2">Belongs to the class-V pyridoxal-phosphate-dependent aminotransferase family. NifS/IscS subfamily.</text>
</comment>
<dbReference type="SUPFAM" id="SSF53383">
    <property type="entry name" value="PLP-dependent transferases"/>
    <property type="match status" value="1"/>
</dbReference>
<sequence length="382" mass="41892">MGYIYLDNAATTPMASEVIEVMHEQMINTFGNASATNYFGRQARKVLDESRHTIAQSINAKDSEIVFTSGGTEADNTAIISTALSRQDRGKHIITDTTEHEAVLKPMAYLESIGFDVTYLEPDESGVISVKSVKNALTDDTILVSIMYGNNEVGSVNPISEIGELLKDHQAYFHTDAVQAYGTEDIDVKAENIDMLSTSAHKLYGPKFMGFLYINDSIHIPSLIMGGDQETKRRAGTENIPAIAGFAEAVRMASDSEKKARREKYFGFKQQIQKILNENGIKYGINGPSTSHGLNHVFNLYLPGIDRGILLTRLDLDGFEVSGGSACTAGSLEPSHVLIAMFGKDSPRIHDSLRISFGKNNTPEEVEAFTKKLIEIVNDLTN</sequence>
<evidence type="ECO:0000256" key="1">
    <source>
        <dbReference type="ARBA" id="ARBA00001933"/>
    </source>
</evidence>
<dbReference type="Gene3D" id="3.40.640.10">
    <property type="entry name" value="Type I PLP-dependent aspartate aminotransferase-like (Major domain)"/>
    <property type="match status" value="1"/>
</dbReference>
<protein>
    <submittedName>
        <fullName evidence="10">Cysteine desulfurase</fullName>
    </submittedName>
</protein>
<evidence type="ECO:0000313" key="10">
    <source>
        <dbReference type="EMBL" id="MQS44064.1"/>
    </source>
</evidence>
<evidence type="ECO:0000256" key="2">
    <source>
        <dbReference type="ARBA" id="ARBA00006490"/>
    </source>
</evidence>
<dbReference type="PIRSF" id="PIRSF005572">
    <property type="entry name" value="NifS"/>
    <property type="match status" value="1"/>
</dbReference>
<dbReference type="RefSeq" id="WP_125702564.1">
    <property type="nucleotide sequence ID" value="NZ_JBHTOO010000003.1"/>
</dbReference>
<keyword evidence="3" id="KW-0808">Transferase</keyword>
<evidence type="ECO:0000256" key="5">
    <source>
        <dbReference type="ARBA" id="ARBA00022898"/>
    </source>
</evidence>
<dbReference type="PANTHER" id="PTHR11601:SF34">
    <property type="entry name" value="CYSTEINE DESULFURASE"/>
    <property type="match status" value="1"/>
</dbReference>